<keyword evidence="2 3" id="KW-0802">TPR repeat</keyword>
<dbReference type="InterPro" id="IPR011990">
    <property type="entry name" value="TPR-like_helical_dom_sf"/>
</dbReference>
<dbReference type="InterPro" id="IPR050498">
    <property type="entry name" value="Ycf3"/>
</dbReference>
<gene>
    <name evidence="5" type="ORF">LPB04_20035</name>
</gene>
<keyword evidence="4" id="KW-0732">Signal</keyword>
<feature type="repeat" description="TPR" evidence="3">
    <location>
        <begin position="139"/>
        <end position="172"/>
    </location>
</feature>
<dbReference type="Proteomes" id="UP000593875">
    <property type="component" value="Chromosome"/>
</dbReference>
<dbReference type="PANTHER" id="PTHR44858">
    <property type="entry name" value="TETRATRICOPEPTIDE REPEAT PROTEIN 6"/>
    <property type="match status" value="1"/>
</dbReference>
<keyword evidence="6" id="KW-1185">Reference proteome</keyword>
<evidence type="ECO:0000256" key="1">
    <source>
        <dbReference type="ARBA" id="ARBA00022737"/>
    </source>
</evidence>
<evidence type="ECO:0000256" key="2">
    <source>
        <dbReference type="ARBA" id="ARBA00022803"/>
    </source>
</evidence>
<keyword evidence="1" id="KW-0677">Repeat</keyword>
<accession>A0A7L9U2E4</accession>
<evidence type="ECO:0000313" key="5">
    <source>
        <dbReference type="EMBL" id="QOL49184.1"/>
    </source>
</evidence>
<dbReference type="PANTHER" id="PTHR44858:SF1">
    <property type="entry name" value="UDP-N-ACETYLGLUCOSAMINE--PEPTIDE N-ACETYLGLUCOSAMINYLTRANSFERASE SPINDLY-RELATED"/>
    <property type="match status" value="1"/>
</dbReference>
<reference evidence="5 6" key="1">
    <citation type="submission" date="2020-10" db="EMBL/GenBank/DDBJ databases">
        <title>Genome sequencing of Massilia sp. LPB0304.</title>
        <authorList>
            <person name="Kim J."/>
        </authorList>
    </citation>
    <scope>NUCLEOTIDE SEQUENCE [LARGE SCALE GENOMIC DNA]</scope>
    <source>
        <strain evidence="5 6">LPB0304</strain>
    </source>
</reference>
<dbReference type="Pfam" id="PF00515">
    <property type="entry name" value="TPR_1"/>
    <property type="match status" value="1"/>
</dbReference>
<evidence type="ECO:0000256" key="3">
    <source>
        <dbReference type="PROSITE-ProRule" id="PRU00339"/>
    </source>
</evidence>
<proteinExistence type="predicted"/>
<dbReference type="KEGG" id="mlir:LPB04_20035"/>
<dbReference type="InterPro" id="IPR019734">
    <property type="entry name" value="TPR_rpt"/>
</dbReference>
<dbReference type="SMART" id="SM00028">
    <property type="entry name" value="TPR"/>
    <property type="match status" value="1"/>
</dbReference>
<organism evidence="5 6">
    <name type="scientific">Massilia litorea</name>
    <dbReference type="NCBI Taxonomy" id="2769491"/>
    <lineage>
        <taxon>Bacteria</taxon>
        <taxon>Pseudomonadati</taxon>
        <taxon>Pseudomonadota</taxon>
        <taxon>Betaproteobacteria</taxon>
        <taxon>Burkholderiales</taxon>
        <taxon>Oxalobacteraceae</taxon>
        <taxon>Telluria group</taxon>
        <taxon>Massilia</taxon>
    </lineage>
</organism>
<feature type="chain" id="PRO_5032696163" evidence="4">
    <location>
        <begin position="26"/>
        <end position="234"/>
    </location>
</feature>
<protein>
    <submittedName>
        <fullName evidence="5">Tetratricopeptide repeat protein</fullName>
    </submittedName>
</protein>
<dbReference type="PROSITE" id="PS50005">
    <property type="entry name" value="TPR"/>
    <property type="match status" value="1"/>
</dbReference>
<dbReference type="Gene3D" id="1.25.40.10">
    <property type="entry name" value="Tetratricopeptide repeat domain"/>
    <property type="match status" value="2"/>
</dbReference>
<feature type="signal peptide" evidence="4">
    <location>
        <begin position="1"/>
        <end position="25"/>
    </location>
</feature>
<evidence type="ECO:0000313" key="6">
    <source>
        <dbReference type="Proteomes" id="UP000593875"/>
    </source>
</evidence>
<evidence type="ECO:0000256" key="4">
    <source>
        <dbReference type="SAM" id="SignalP"/>
    </source>
</evidence>
<name>A0A7L9U2E4_9BURK</name>
<sequence length="234" mass="25919">MRTPIRLRRSLFLLPLLMGAAAAQAAISSPYCDVGERLVRAGSFTEGATLLSTCLATPELAAPDRRYVLLLRASAYFNLHENALALLDQEAAFAIAAPSTVAEYINYGSYLRRVARFEESLQALRGAEALAKQKQQVGMMVLFNLGWTLLELKRYDEAIDAFTQGIAHQPDFPFSYWRRALAYEALGREGEARADIAAAARFLLTGSTKFPEDASVAALRVKVRQYGLDQQYVF</sequence>
<dbReference type="RefSeq" id="WP_193686226.1">
    <property type="nucleotide sequence ID" value="NZ_CP062941.1"/>
</dbReference>
<dbReference type="SUPFAM" id="SSF48452">
    <property type="entry name" value="TPR-like"/>
    <property type="match status" value="1"/>
</dbReference>
<dbReference type="EMBL" id="CP062941">
    <property type="protein sequence ID" value="QOL49184.1"/>
    <property type="molecule type" value="Genomic_DNA"/>
</dbReference>
<dbReference type="AlphaFoldDB" id="A0A7L9U2E4"/>